<evidence type="ECO:0000256" key="1">
    <source>
        <dbReference type="ARBA" id="ARBA00010634"/>
    </source>
</evidence>
<accession>M9RKT0</accession>
<organism evidence="4 5">
    <name type="scientific">Octadecabacter arcticus 238</name>
    <dbReference type="NCBI Taxonomy" id="391616"/>
    <lineage>
        <taxon>Bacteria</taxon>
        <taxon>Pseudomonadati</taxon>
        <taxon>Pseudomonadota</taxon>
        <taxon>Alphaproteobacteria</taxon>
        <taxon>Rhodobacterales</taxon>
        <taxon>Roseobacteraceae</taxon>
        <taxon>Octadecabacter</taxon>
    </lineage>
</organism>
<dbReference type="HOGENOM" id="CLU_059326_3_0_5"/>
<evidence type="ECO:0000256" key="3">
    <source>
        <dbReference type="SAM" id="SignalP"/>
    </source>
</evidence>
<evidence type="ECO:0000256" key="2">
    <source>
        <dbReference type="ARBA" id="ARBA00022729"/>
    </source>
</evidence>
<dbReference type="InterPro" id="IPR007428">
    <property type="entry name" value="MlaA"/>
</dbReference>
<dbReference type="Proteomes" id="UP000004688">
    <property type="component" value="Chromosome"/>
</dbReference>
<feature type="chain" id="PRO_5004102875" evidence="3">
    <location>
        <begin position="29"/>
        <end position="253"/>
    </location>
</feature>
<dbReference type="GO" id="GO:0016020">
    <property type="term" value="C:membrane"/>
    <property type="evidence" value="ECO:0007669"/>
    <property type="project" value="InterPro"/>
</dbReference>
<dbReference type="Pfam" id="PF04333">
    <property type="entry name" value="MlaA"/>
    <property type="match status" value="1"/>
</dbReference>
<comment type="similarity">
    <text evidence="1">Belongs to the MlaA family.</text>
</comment>
<dbReference type="EMBL" id="CP003742">
    <property type="protein sequence ID" value="AGI70420.1"/>
    <property type="molecule type" value="Genomic_DNA"/>
</dbReference>
<dbReference type="PRINTS" id="PR01805">
    <property type="entry name" value="VACJLIPOPROT"/>
</dbReference>
<keyword evidence="5" id="KW-1185">Reference proteome</keyword>
<evidence type="ECO:0000313" key="4">
    <source>
        <dbReference type="EMBL" id="AGI70420.1"/>
    </source>
</evidence>
<dbReference type="PANTHER" id="PTHR30035">
    <property type="entry name" value="LIPOPROTEIN VACJ-RELATED"/>
    <property type="match status" value="1"/>
</dbReference>
<name>M9RKT0_9RHOB</name>
<evidence type="ECO:0000313" key="5">
    <source>
        <dbReference type="Proteomes" id="UP000004688"/>
    </source>
</evidence>
<dbReference type="PANTHER" id="PTHR30035:SF3">
    <property type="entry name" value="INTERMEMBRANE PHOSPHOLIPID TRANSPORT SYSTEM LIPOPROTEIN MLAA"/>
    <property type="match status" value="1"/>
</dbReference>
<gene>
    <name evidence="4" type="ORF">OA238_c01510</name>
</gene>
<protein>
    <submittedName>
        <fullName evidence="4">VacJ like lipoprotein</fullName>
    </submittedName>
</protein>
<keyword evidence="2 3" id="KW-0732">Signal</keyword>
<dbReference type="AlphaFoldDB" id="M9RKT0"/>
<dbReference type="KEGG" id="oar:OA238_c01510"/>
<sequence length="253" mass="27105">MLRILKTNFRTGCVLIAMVLLSACTAPQSGVEFNDPYEASNRTFYDWSVSLDRMILRPAGQVAAVLPMEITQPVSSFADNVGLPGMVANGLLQGDITGMGTNAMRFLINTTVGIGGLFDPAGAIGLAEESTDFGETLAVWGVPEGAYLVLPLFGPSTERDAVGTLVDLLFDPLQSVGTMAQIDYATGAKIADRAISRGAFMDTIDSIFYESADSYAVARLAYLQNRRFELGEAPSVCDEIDPFSDELSLEGFE</sequence>
<proteinExistence type="inferred from homology"/>
<dbReference type="PROSITE" id="PS51257">
    <property type="entry name" value="PROKAR_LIPOPROTEIN"/>
    <property type="match status" value="1"/>
</dbReference>
<dbReference type="eggNOG" id="COG2853">
    <property type="taxonomic scope" value="Bacteria"/>
</dbReference>
<dbReference type="STRING" id="391616.OA238_c01510"/>
<dbReference type="GO" id="GO:0120010">
    <property type="term" value="P:intermembrane phospholipid transfer"/>
    <property type="evidence" value="ECO:0007669"/>
    <property type="project" value="TreeGrafter"/>
</dbReference>
<feature type="signal peptide" evidence="3">
    <location>
        <begin position="1"/>
        <end position="28"/>
    </location>
</feature>
<keyword evidence="4" id="KW-0449">Lipoprotein</keyword>
<dbReference type="RefSeq" id="WP_015493661.1">
    <property type="nucleotide sequence ID" value="NC_020908.1"/>
</dbReference>
<reference evidence="4 5" key="1">
    <citation type="journal article" date="2013" name="PLoS ONE">
        <title>Poles Apart: Arctic and Antarctic Octadecabacter strains Share High Genome Plasticity and a New Type of Xanthorhodopsin.</title>
        <authorList>
            <person name="Vollmers J."/>
            <person name="Voget S."/>
            <person name="Dietrich S."/>
            <person name="Gollnow K."/>
            <person name="Smits M."/>
            <person name="Meyer K."/>
            <person name="Brinkhoff T."/>
            <person name="Simon M."/>
            <person name="Daniel R."/>
        </authorList>
    </citation>
    <scope>NUCLEOTIDE SEQUENCE [LARGE SCALE GENOMIC DNA]</scope>
    <source>
        <strain evidence="4 5">238</strain>
    </source>
</reference>